<dbReference type="GO" id="GO:0005886">
    <property type="term" value="C:plasma membrane"/>
    <property type="evidence" value="ECO:0007669"/>
    <property type="project" value="UniProtKB-SubCell"/>
</dbReference>
<evidence type="ECO:0000256" key="4">
    <source>
        <dbReference type="ARBA" id="ARBA00022692"/>
    </source>
</evidence>
<accession>A0A0A0SRX7</accession>
<comment type="similarity">
    <text evidence="2">Belongs to the Rht family.</text>
</comment>
<evidence type="ECO:0000256" key="3">
    <source>
        <dbReference type="ARBA" id="ARBA00022475"/>
    </source>
</evidence>
<dbReference type="RefSeq" id="WP_006957322.1">
    <property type="nucleotide sequence ID" value="NZ_CP009617.1"/>
</dbReference>
<dbReference type="NCBIfam" id="NF007812">
    <property type="entry name" value="PRK10520.1"/>
    <property type="match status" value="1"/>
</dbReference>
<keyword evidence="3" id="KW-1003">Cell membrane</keyword>
<dbReference type="GeneID" id="93940610"/>
<protein>
    <submittedName>
        <fullName evidence="8">Homoserine transporter</fullName>
    </submittedName>
    <submittedName>
        <fullName evidence="9">Homoserine/homoserine lactone efflux protein</fullName>
    </submittedName>
</protein>
<feature type="transmembrane region" description="Helical" evidence="7">
    <location>
        <begin position="143"/>
        <end position="165"/>
    </location>
</feature>
<evidence type="ECO:0000256" key="6">
    <source>
        <dbReference type="ARBA" id="ARBA00023136"/>
    </source>
</evidence>
<keyword evidence="10" id="KW-1185">Reference proteome</keyword>
<dbReference type="PIRSF" id="PIRSF006324">
    <property type="entry name" value="LeuE"/>
    <property type="match status" value="1"/>
</dbReference>
<keyword evidence="6 7" id="KW-0472">Membrane</keyword>
<dbReference type="Pfam" id="PF01810">
    <property type="entry name" value="LysE"/>
    <property type="match status" value="1"/>
</dbReference>
<feature type="transmembrane region" description="Helical" evidence="7">
    <location>
        <begin position="116"/>
        <end position="137"/>
    </location>
</feature>
<dbReference type="EMBL" id="VTXP01000024">
    <property type="protein sequence ID" value="NOJ26002.1"/>
    <property type="molecule type" value="Genomic_DNA"/>
</dbReference>
<dbReference type="OrthoDB" id="9804822at2"/>
<feature type="transmembrane region" description="Helical" evidence="7">
    <location>
        <begin position="40"/>
        <end position="63"/>
    </location>
</feature>
<feature type="transmembrane region" description="Helical" evidence="7">
    <location>
        <begin position="69"/>
        <end position="88"/>
    </location>
</feature>
<evidence type="ECO:0000313" key="8">
    <source>
        <dbReference type="EMBL" id="AIW17672.1"/>
    </source>
</evidence>
<dbReference type="EMBL" id="CP009617">
    <property type="protein sequence ID" value="AIW17672.1"/>
    <property type="molecule type" value="Genomic_DNA"/>
</dbReference>
<evidence type="ECO:0000313" key="9">
    <source>
        <dbReference type="EMBL" id="NOJ26002.1"/>
    </source>
</evidence>
<evidence type="ECO:0000313" key="10">
    <source>
        <dbReference type="Proteomes" id="UP000030081"/>
    </source>
</evidence>
<evidence type="ECO:0000256" key="1">
    <source>
        <dbReference type="ARBA" id="ARBA00004651"/>
    </source>
</evidence>
<evidence type="ECO:0000313" key="11">
    <source>
        <dbReference type="Proteomes" id="UP000576645"/>
    </source>
</evidence>
<comment type="subcellular location">
    <subcellularLocation>
        <location evidence="1">Cell membrane</location>
        <topology evidence="1">Multi-pass membrane protein</topology>
    </subcellularLocation>
</comment>
<evidence type="ECO:0000256" key="7">
    <source>
        <dbReference type="SAM" id="Phobius"/>
    </source>
</evidence>
<dbReference type="KEGG" id="vcy:IX92_00780"/>
<organism evidence="9 11">
    <name type="scientific">Vibrio coralliilyticus</name>
    <dbReference type="NCBI Taxonomy" id="190893"/>
    <lineage>
        <taxon>Bacteria</taxon>
        <taxon>Pseudomonadati</taxon>
        <taxon>Pseudomonadota</taxon>
        <taxon>Gammaproteobacteria</taxon>
        <taxon>Vibrionales</taxon>
        <taxon>Vibrionaceae</taxon>
        <taxon>Vibrio</taxon>
    </lineage>
</organism>
<feature type="transmembrane region" description="Helical" evidence="7">
    <location>
        <begin position="185"/>
        <end position="203"/>
    </location>
</feature>
<evidence type="ECO:0000256" key="2">
    <source>
        <dbReference type="ARBA" id="ARBA00007928"/>
    </source>
</evidence>
<feature type="transmembrane region" description="Helical" evidence="7">
    <location>
        <begin position="6"/>
        <end position="28"/>
    </location>
</feature>
<dbReference type="Proteomes" id="UP000030081">
    <property type="component" value="Chromosome 1"/>
</dbReference>
<dbReference type="AlphaFoldDB" id="A0A0A0SRX7"/>
<gene>
    <name evidence="9" type="primary">rhtB</name>
    <name evidence="9" type="ORF">F0238_25125</name>
    <name evidence="8" type="ORF">IX92_00780</name>
</gene>
<reference evidence="8 10" key="1">
    <citation type="submission" date="2014-10" db="EMBL/GenBank/DDBJ databases">
        <title>The Complete Genome Sequence for the Shellfish Pathogen Vibrio coralliilyticus RE98 Isolated from a Shellfish Hatchery.</title>
        <authorList>
            <person name="Richards G.P."/>
            <person name="Bono J.L."/>
            <person name="Watson M.A."/>
            <person name="Needleman D.S."/>
        </authorList>
    </citation>
    <scope>NUCLEOTIDE SEQUENCE [LARGE SCALE GENOMIC DNA]</scope>
    <source>
        <strain evidence="8 10">RE98</strain>
    </source>
</reference>
<evidence type="ECO:0000256" key="5">
    <source>
        <dbReference type="ARBA" id="ARBA00022989"/>
    </source>
</evidence>
<sequence length="205" mass="21513">MDMHVWLAYVVTAVVFSLAPGSGTVNSISNGLSYGTRKSLSAIAGLQIGLTLHIILVGAGIGALVAQSATAFTVIKWVGAAYLVWLGIQKWRDKSGLATHTQGEALSGTKLMSNAVLINLTNPKSIVFLVALFPQFIDPAKDQLTQLAVLGVTTVVIDSIVMLGYTSLAAQMGRFIRSDKIMSKINKVFGSMFVGCGALLAAAKA</sequence>
<name>A0A0A0SRX7_9VIBR</name>
<dbReference type="PANTHER" id="PTHR30086:SF14">
    <property type="entry name" value="HOMOSERINE_HOMOSERINE LACTONE EFFLUX PROTEIN"/>
    <property type="match status" value="1"/>
</dbReference>
<proteinExistence type="inferred from homology"/>
<dbReference type="GO" id="GO:0042970">
    <property type="term" value="F:homoserine transmembrane transporter activity"/>
    <property type="evidence" value="ECO:0007669"/>
    <property type="project" value="TreeGrafter"/>
</dbReference>
<keyword evidence="5 7" id="KW-1133">Transmembrane helix</keyword>
<reference evidence="9 11" key="2">
    <citation type="submission" date="2019-09" db="EMBL/GenBank/DDBJ databases">
        <title>Draft genome sequencing and comparative genomics of hatchery-associated Vibrios.</title>
        <authorList>
            <person name="Kehlet-Delgado H."/>
            <person name="Mueller R.S."/>
        </authorList>
    </citation>
    <scope>NUCLEOTIDE SEQUENCE [LARGE SCALE GENOMIC DNA]</scope>
    <source>
        <strain evidence="9 11">09-121-3</strain>
    </source>
</reference>
<dbReference type="PANTHER" id="PTHR30086">
    <property type="entry name" value="ARGININE EXPORTER PROTEIN ARGO"/>
    <property type="match status" value="1"/>
</dbReference>
<dbReference type="Proteomes" id="UP000576645">
    <property type="component" value="Unassembled WGS sequence"/>
</dbReference>
<dbReference type="InterPro" id="IPR001123">
    <property type="entry name" value="LeuE-type"/>
</dbReference>
<keyword evidence="4 7" id="KW-0812">Transmembrane</keyword>